<reference evidence="9" key="1">
    <citation type="journal article" date="2019" name="Int. J. Syst. Evol. Microbiol.">
        <title>The Global Catalogue of Microorganisms (GCM) 10K type strain sequencing project: providing services to taxonomists for standard genome sequencing and annotation.</title>
        <authorList>
            <consortium name="The Broad Institute Genomics Platform"/>
            <consortium name="The Broad Institute Genome Sequencing Center for Infectious Disease"/>
            <person name="Wu L."/>
            <person name="Ma J."/>
        </authorList>
    </citation>
    <scope>NUCLEOTIDE SEQUENCE [LARGE SCALE GENOMIC DNA]</scope>
    <source>
        <strain evidence="9">CCUG 63287</strain>
    </source>
</reference>
<feature type="transmembrane region" description="Helical" evidence="6">
    <location>
        <begin position="12"/>
        <end position="31"/>
    </location>
</feature>
<evidence type="ECO:0000256" key="1">
    <source>
        <dbReference type="ARBA" id="ARBA00004651"/>
    </source>
</evidence>
<evidence type="ECO:0000256" key="5">
    <source>
        <dbReference type="ARBA" id="ARBA00023136"/>
    </source>
</evidence>
<feature type="domain" description="Major facilitator superfamily (MFS) profile" evidence="7">
    <location>
        <begin position="9"/>
        <end position="483"/>
    </location>
</feature>
<comment type="subcellular location">
    <subcellularLocation>
        <location evidence="1">Cell membrane</location>
        <topology evidence="1">Multi-pass membrane protein</topology>
    </subcellularLocation>
</comment>
<evidence type="ECO:0000313" key="8">
    <source>
        <dbReference type="EMBL" id="MFC4653136.1"/>
    </source>
</evidence>
<proteinExistence type="predicted"/>
<protein>
    <submittedName>
        <fullName evidence="8">MFS transporter</fullName>
    </submittedName>
</protein>
<evidence type="ECO:0000259" key="7">
    <source>
        <dbReference type="PROSITE" id="PS50850"/>
    </source>
</evidence>
<accession>A0ABV9JFD1</accession>
<sequence>MNEQQKKLSTRAFSLSTVMAGLEGTIVATALPSMMADLHGIQLMSWVVTIFMLTQAVTSPIWNKLSERFGFKEMFITGTSLFIIGSLFEGMSVNMPMLIVARAFMGIGAGAMQQLPYVIFGHLFAAKDRRRAIGKLVASYSLAAIAGPLVGGLIVSLLDWRWVFFINIPIGLYMISQIARHFKIDLHLAKQAIDYLGAFLLSLMVIGIMLAFQMMGNLVINWKVISFLLIGAFLLLIAFVFAESRAQAPIIPLLLFKNPSLMAKNALTFLTFGFFAFYTNYLPTWGQGVVGVTALIGGLILIPGSLLLMLGARSAGWLTEKLGEKMAVSFAVGLMAAGALGLILLPETASILWLFILGGIMGLSAGLVNPGMTVAVQESVEIEHLGAATALNTLIRTLGATIILSAMSVALNQTFVAAIATDKRLTLNFINKIADSNALKSIPSNLIVPLRQVLFDGLHKLAWISFILLLLTLVINIIDPWKKAQR</sequence>
<dbReference type="InterPro" id="IPR011701">
    <property type="entry name" value="MFS"/>
</dbReference>
<feature type="transmembrane region" description="Helical" evidence="6">
    <location>
        <begin position="322"/>
        <end position="345"/>
    </location>
</feature>
<feature type="transmembrane region" description="Helical" evidence="6">
    <location>
        <begin position="99"/>
        <end position="125"/>
    </location>
</feature>
<evidence type="ECO:0000313" key="9">
    <source>
        <dbReference type="Proteomes" id="UP001595987"/>
    </source>
</evidence>
<dbReference type="Gene3D" id="1.20.1250.20">
    <property type="entry name" value="MFS general substrate transporter like domains"/>
    <property type="match status" value="1"/>
</dbReference>
<dbReference type="EMBL" id="JBHSGD010000008">
    <property type="protein sequence ID" value="MFC4653136.1"/>
    <property type="molecule type" value="Genomic_DNA"/>
</dbReference>
<keyword evidence="2" id="KW-0813">Transport</keyword>
<feature type="transmembrane region" description="Helical" evidence="6">
    <location>
        <begin position="397"/>
        <end position="420"/>
    </location>
</feature>
<keyword evidence="4 6" id="KW-1133">Transmembrane helix</keyword>
<dbReference type="InterPro" id="IPR020846">
    <property type="entry name" value="MFS_dom"/>
</dbReference>
<feature type="transmembrane region" description="Helical" evidence="6">
    <location>
        <begin position="461"/>
        <end position="478"/>
    </location>
</feature>
<feature type="transmembrane region" description="Helical" evidence="6">
    <location>
        <begin position="351"/>
        <end position="376"/>
    </location>
</feature>
<evidence type="ECO:0000256" key="6">
    <source>
        <dbReference type="SAM" id="Phobius"/>
    </source>
</evidence>
<dbReference type="SUPFAM" id="SSF103473">
    <property type="entry name" value="MFS general substrate transporter"/>
    <property type="match status" value="1"/>
</dbReference>
<dbReference type="Pfam" id="PF07690">
    <property type="entry name" value="MFS_1"/>
    <property type="match status" value="1"/>
</dbReference>
<dbReference type="Gene3D" id="1.20.1720.10">
    <property type="entry name" value="Multidrug resistance protein D"/>
    <property type="match status" value="1"/>
</dbReference>
<dbReference type="RefSeq" id="WP_213536283.1">
    <property type="nucleotide sequence ID" value="NZ_BOVQ01000006.1"/>
</dbReference>
<dbReference type="Proteomes" id="UP001595987">
    <property type="component" value="Unassembled WGS sequence"/>
</dbReference>
<dbReference type="InterPro" id="IPR036259">
    <property type="entry name" value="MFS_trans_sf"/>
</dbReference>
<gene>
    <name evidence="8" type="ORF">ACFO26_09490</name>
</gene>
<feature type="transmembrane region" description="Helical" evidence="6">
    <location>
        <begin position="263"/>
        <end position="282"/>
    </location>
</feature>
<keyword evidence="9" id="KW-1185">Reference proteome</keyword>
<keyword evidence="5 6" id="KW-0472">Membrane</keyword>
<evidence type="ECO:0000256" key="4">
    <source>
        <dbReference type="ARBA" id="ARBA00022989"/>
    </source>
</evidence>
<dbReference type="PROSITE" id="PS50850">
    <property type="entry name" value="MFS"/>
    <property type="match status" value="1"/>
</dbReference>
<comment type="caution">
    <text evidence="8">The sequence shown here is derived from an EMBL/GenBank/DDBJ whole genome shotgun (WGS) entry which is preliminary data.</text>
</comment>
<evidence type="ECO:0000256" key="2">
    <source>
        <dbReference type="ARBA" id="ARBA00022448"/>
    </source>
</evidence>
<name>A0ABV9JFD1_9LACT</name>
<feature type="transmembrane region" description="Helical" evidence="6">
    <location>
        <begin position="137"/>
        <end position="156"/>
    </location>
</feature>
<feature type="transmembrane region" description="Helical" evidence="6">
    <location>
        <begin position="43"/>
        <end position="62"/>
    </location>
</feature>
<feature type="transmembrane region" description="Helical" evidence="6">
    <location>
        <begin position="74"/>
        <end position="93"/>
    </location>
</feature>
<dbReference type="PANTHER" id="PTHR23501">
    <property type="entry name" value="MAJOR FACILITATOR SUPERFAMILY"/>
    <property type="match status" value="1"/>
</dbReference>
<organism evidence="8 9">
    <name type="scientific">Lactococcus nasutitermitis</name>
    <dbReference type="NCBI Taxonomy" id="1652957"/>
    <lineage>
        <taxon>Bacteria</taxon>
        <taxon>Bacillati</taxon>
        <taxon>Bacillota</taxon>
        <taxon>Bacilli</taxon>
        <taxon>Lactobacillales</taxon>
        <taxon>Streptococcaceae</taxon>
        <taxon>Lactococcus</taxon>
    </lineage>
</organism>
<evidence type="ECO:0000256" key="3">
    <source>
        <dbReference type="ARBA" id="ARBA00022692"/>
    </source>
</evidence>
<feature type="transmembrane region" description="Helical" evidence="6">
    <location>
        <begin position="192"/>
        <end position="212"/>
    </location>
</feature>
<feature type="transmembrane region" description="Helical" evidence="6">
    <location>
        <begin position="288"/>
        <end position="310"/>
    </location>
</feature>
<dbReference type="PANTHER" id="PTHR23501:SF191">
    <property type="entry name" value="VACUOLAR BASIC AMINO ACID TRANSPORTER 4"/>
    <property type="match status" value="1"/>
</dbReference>
<feature type="transmembrane region" description="Helical" evidence="6">
    <location>
        <begin position="224"/>
        <end position="242"/>
    </location>
</feature>
<keyword evidence="3 6" id="KW-0812">Transmembrane</keyword>